<dbReference type="RefSeq" id="XP_027197571.1">
    <property type="nucleotide sequence ID" value="XM_027341770.1"/>
</dbReference>
<feature type="region of interest" description="Disordered" evidence="1">
    <location>
        <begin position="860"/>
        <end position="908"/>
    </location>
</feature>
<organism evidence="3 4">
    <name type="scientific">Dermatophagoides pteronyssinus</name>
    <name type="common">European house dust mite</name>
    <dbReference type="NCBI Taxonomy" id="6956"/>
    <lineage>
        <taxon>Eukaryota</taxon>
        <taxon>Metazoa</taxon>
        <taxon>Ecdysozoa</taxon>
        <taxon>Arthropoda</taxon>
        <taxon>Chelicerata</taxon>
        <taxon>Arachnida</taxon>
        <taxon>Acari</taxon>
        <taxon>Acariformes</taxon>
        <taxon>Sarcoptiformes</taxon>
        <taxon>Astigmata</taxon>
        <taxon>Psoroptidia</taxon>
        <taxon>Analgoidea</taxon>
        <taxon>Pyroglyphidae</taxon>
        <taxon>Dermatophagoidinae</taxon>
        <taxon>Dermatophagoides</taxon>
    </lineage>
</organism>
<feature type="compositionally biased region" description="Low complexity" evidence="1">
    <location>
        <begin position="310"/>
        <end position="326"/>
    </location>
</feature>
<reference evidence="4" key="1">
    <citation type="submission" date="2025-08" db="UniProtKB">
        <authorList>
            <consortium name="RefSeq"/>
        </authorList>
    </citation>
    <scope>IDENTIFICATION</scope>
    <source>
        <strain evidence="4">Airmid</strain>
    </source>
</reference>
<feature type="region of interest" description="Disordered" evidence="1">
    <location>
        <begin position="1248"/>
        <end position="1283"/>
    </location>
</feature>
<protein>
    <submittedName>
        <fullName evidence="4">Probable serine/threonine-protein kinase DDB_G0282963</fullName>
    </submittedName>
</protein>
<keyword evidence="4" id="KW-0418">Kinase</keyword>
<feature type="compositionally biased region" description="Polar residues" evidence="1">
    <location>
        <begin position="773"/>
        <end position="796"/>
    </location>
</feature>
<feature type="compositionally biased region" description="Basic and acidic residues" evidence="1">
    <location>
        <begin position="1392"/>
        <end position="1402"/>
    </location>
</feature>
<feature type="compositionally biased region" description="Polar residues" evidence="1">
    <location>
        <begin position="1030"/>
        <end position="1054"/>
    </location>
</feature>
<proteinExistence type="predicted"/>
<sequence>MTLANDQIAVSFLNEQRLSKKSLQSLQSPPSSSSLLLSDKVDSVQTEVFVLHNNCHNHYNLADDGDDLKSPKITNNKANSISKNSNSSSSISHSNDDLRHSTNKNKNKKKKKKKQFPTRSNDIHSSLTTAHTNNDSQQLKQQQQQPECEHFEQNQFERIFDQKVHSNNQTPLSSSSWYWLLTLANSKHRQHYLQPESTSCIDEQITTTTKIMNHGQMSSCHLAISSQPKMNLQQNTLSAFVNNNSHHHHHHHNHSHNHNNNHQRTMTGIEDCRHIRPLSPVEEHRMLLSNSNGLTLKTTPSQHQTIRCDNSNNLNNEINNQSSLSSTLPHRNHKKSKGIQSTTTTNKQQSLLKFNLQPGHSNTLPTNSTLSSLMAANGHSFGSNFLDSSATTSDNMNQHYLNQQRQLRRQISLNNLDKMINSSSSMTTSNSNTNLTKENSFHVNGKQSSPASNSTPSTSKVSLFQQKIRAILSPSSINKDNNQTQTTLSKSGSIDIDHNDKRQNESTYRSYGNLASSTSIQYNVDKEDAVVGRLEPKIKQEQKNCANNKNSESSSSFNDNDFNGNNNNNHNHNEASLLPSTMQQWQSSSSTMVNPNLSHYHQQQQQQHIDSCLLNTLNKYTISASVSNNLNNLSASTSAKLLRPSSNELETMMMRNSATATIESDHYDLRTVCNKLFANKQQYPCVQSTNINPNGNIHSSSVAATSNKQSSDVLSSMMQKSSTDTCFRNITPEMNVDKVTRKESLYSFTNKTSPANMHLHLQHNNNHHHQNNGVSQPTNTITRSSNVDNNSNEQEAVTNSVVVNDTDDNKCSNGLIVRSSNNNSDRNFVKQIINNHHPQQQQPQHQHQGSTLSLNGVVEPTESVESHDHNYKSSSESGRGTMNSHTEDRNNLDVNSPGDLTSLDSDQSNHQIDTEWNKLNDKINNSGAKSKQNFNKLQRYLEPRSSSKDNELNGTDFRTKLSMNDETDSWTSLSDDLGTMNKNPSTKTKTTLNSNTNRTSNTMPSTMSKNRYHHQIDSKLKTDFSKPENCLNSNLSKQTKASTTLNGEQQQQSKPMMKLPPNPHKFITEPMKAARMNTTTNNILPSYDKCIYSVPDKGKYRNHHQHHYNANEILSATSNHNHHHHNLQQHQKLNEKHNHHQNHCSVVVQHGDDDDDDDVEDCGATSIVSSETNFPGDGCSEYLDDNINIDNRNARHHNDPLRKQLKGIEDMYSELLTMLNHHHGKSEQNKNGQRNIFNANRKTKLFRRNSGRSSVASRNTRDHLYRKHRHDNNRIRSRSEDNSQVLVRCQRLESQVLTLAKSVSQLSIDIQYNYTLNDQIQCLRHDMEMLRSQMVIIKQNIVQQSNNKLTQMNENHHNHHQQQQQQQPQQSNHLVNGKTSHSKESNNNINSKKVDKIKKDDPPPTLKQFLKKFGYEKYLKNFESEKIGITELMLLDEDRLQKLGIPMGPRLRLTQEIRNLSNNNNIIHKQQQQSMMDGNGRQQQQQQQTQQQQMTDNFNIYAVV</sequence>
<feature type="region of interest" description="Disordered" evidence="1">
    <location>
        <begin position="1472"/>
        <end position="1493"/>
    </location>
</feature>
<feature type="region of interest" description="Disordered" evidence="1">
    <location>
        <begin position="474"/>
        <end position="512"/>
    </location>
</feature>
<feature type="compositionally biased region" description="Polar residues" evidence="1">
    <location>
        <begin position="892"/>
        <end position="908"/>
    </location>
</feature>
<dbReference type="SUPFAM" id="SSF47769">
    <property type="entry name" value="SAM/Pointed domain"/>
    <property type="match status" value="1"/>
</dbReference>
<feature type="region of interest" description="Disordered" evidence="1">
    <location>
        <begin position="540"/>
        <end position="601"/>
    </location>
</feature>
<feature type="compositionally biased region" description="Basic and acidic residues" evidence="1">
    <location>
        <begin position="1272"/>
        <end position="1281"/>
    </location>
</feature>
<feature type="compositionally biased region" description="Polar residues" evidence="1">
    <location>
        <begin position="117"/>
        <end position="136"/>
    </location>
</feature>
<feature type="compositionally biased region" description="Low complexity" evidence="1">
    <location>
        <begin position="448"/>
        <end position="459"/>
    </location>
</feature>
<dbReference type="InParanoid" id="A0A6P6XXE1"/>
<feature type="compositionally biased region" description="Low complexity" evidence="1">
    <location>
        <begin position="421"/>
        <end position="438"/>
    </location>
</feature>
<feature type="compositionally biased region" description="Polar residues" evidence="1">
    <location>
        <begin position="474"/>
        <end position="492"/>
    </location>
</feature>
<accession>A0A6P6XXE1</accession>
<dbReference type="GO" id="GO:0016301">
    <property type="term" value="F:kinase activity"/>
    <property type="evidence" value="ECO:0007669"/>
    <property type="project" value="UniProtKB-KW"/>
</dbReference>
<feature type="region of interest" description="Disordered" evidence="1">
    <location>
        <begin position="764"/>
        <end position="823"/>
    </location>
</feature>
<dbReference type="InterPro" id="IPR013761">
    <property type="entry name" value="SAM/pointed_sf"/>
</dbReference>
<feature type="region of interest" description="Disordered" evidence="1">
    <location>
        <begin position="1023"/>
        <end position="1061"/>
    </location>
</feature>
<dbReference type="KEGG" id="dpte:113791920"/>
<feature type="compositionally biased region" description="Low complexity" evidence="1">
    <location>
        <begin position="979"/>
        <end position="1008"/>
    </location>
</feature>
<dbReference type="Pfam" id="PF00536">
    <property type="entry name" value="SAM_1"/>
    <property type="match status" value="1"/>
</dbReference>
<feature type="region of interest" description="Disordered" evidence="1">
    <location>
        <begin position="971"/>
        <end position="1008"/>
    </location>
</feature>
<dbReference type="OMA" id="NCANGSI"/>
<feature type="compositionally biased region" description="Low complexity" evidence="1">
    <location>
        <begin position="72"/>
        <end position="93"/>
    </location>
</feature>
<dbReference type="OrthoDB" id="8188202at2759"/>
<dbReference type="SMART" id="SM00454">
    <property type="entry name" value="SAM"/>
    <property type="match status" value="1"/>
</dbReference>
<feature type="compositionally biased region" description="Low complexity" evidence="1">
    <location>
        <begin position="1482"/>
        <end position="1493"/>
    </location>
</feature>
<feature type="region of interest" description="Disordered" evidence="1">
    <location>
        <begin position="421"/>
        <end position="462"/>
    </location>
</feature>
<dbReference type="Gene3D" id="1.10.150.50">
    <property type="entry name" value="Transcription Factor, Ets-1"/>
    <property type="match status" value="1"/>
</dbReference>
<feature type="region of interest" description="Disordered" evidence="1">
    <location>
        <begin position="941"/>
        <end position="960"/>
    </location>
</feature>
<name>A0A6P6XXE1_DERPT</name>
<evidence type="ECO:0000259" key="2">
    <source>
        <dbReference type="SMART" id="SM00454"/>
    </source>
</evidence>
<keyword evidence="4" id="KW-0808">Transferase</keyword>
<keyword evidence="3" id="KW-1185">Reference proteome</keyword>
<feature type="region of interest" description="Disordered" evidence="1">
    <location>
        <begin position="309"/>
        <end position="346"/>
    </location>
</feature>
<feature type="compositionally biased region" description="Low complexity" evidence="1">
    <location>
        <begin position="543"/>
        <end position="592"/>
    </location>
</feature>
<feature type="domain" description="SAM" evidence="2">
    <location>
        <begin position="1398"/>
        <end position="1463"/>
    </location>
</feature>
<feature type="compositionally biased region" description="Polar residues" evidence="1">
    <location>
        <begin position="872"/>
        <end position="884"/>
    </location>
</feature>
<feature type="compositionally biased region" description="Basic and acidic residues" evidence="1">
    <location>
        <begin position="941"/>
        <end position="951"/>
    </location>
</feature>
<feature type="compositionally biased region" description="Low complexity" evidence="1">
    <location>
        <begin position="1361"/>
        <end position="1373"/>
    </location>
</feature>
<evidence type="ECO:0000313" key="3">
    <source>
        <dbReference type="Proteomes" id="UP000515146"/>
    </source>
</evidence>
<gene>
    <name evidence="4" type="primary">LOC113791920</name>
</gene>
<feature type="compositionally biased region" description="Basic and acidic residues" evidence="1">
    <location>
        <begin position="495"/>
        <end position="504"/>
    </location>
</feature>
<dbReference type="Proteomes" id="UP000515146">
    <property type="component" value="Unplaced"/>
</dbReference>
<dbReference type="InterPro" id="IPR001660">
    <property type="entry name" value="SAM"/>
</dbReference>
<feature type="region of interest" description="Disordered" evidence="1">
    <location>
        <begin position="1354"/>
        <end position="1404"/>
    </location>
</feature>
<feature type="region of interest" description="Disordered" evidence="1">
    <location>
        <begin position="60"/>
        <end position="149"/>
    </location>
</feature>
<evidence type="ECO:0000313" key="4">
    <source>
        <dbReference type="RefSeq" id="XP_027197571.1"/>
    </source>
</evidence>
<feature type="compositionally biased region" description="Basic residues" evidence="1">
    <location>
        <begin position="101"/>
        <end position="116"/>
    </location>
</feature>
<evidence type="ECO:0000256" key="1">
    <source>
        <dbReference type="SAM" id="MobiDB-lite"/>
    </source>
</evidence>